<protein>
    <submittedName>
        <fullName evidence="7">ABC transporter, substrate-binding protein, family 5</fullName>
    </submittedName>
</protein>
<evidence type="ECO:0000256" key="3">
    <source>
        <dbReference type="ARBA" id="ARBA00022448"/>
    </source>
</evidence>
<evidence type="ECO:0000256" key="4">
    <source>
        <dbReference type="ARBA" id="ARBA00022729"/>
    </source>
</evidence>
<dbReference type="PANTHER" id="PTHR30290">
    <property type="entry name" value="PERIPLASMIC BINDING COMPONENT OF ABC TRANSPORTER"/>
    <property type="match status" value="1"/>
</dbReference>
<dbReference type="PROSITE" id="PS51257">
    <property type="entry name" value="PROKAR_LIPOPROTEIN"/>
    <property type="match status" value="1"/>
</dbReference>
<evidence type="ECO:0000259" key="6">
    <source>
        <dbReference type="Pfam" id="PF00496"/>
    </source>
</evidence>
<dbReference type="GO" id="GO:1904680">
    <property type="term" value="F:peptide transmembrane transporter activity"/>
    <property type="evidence" value="ECO:0007669"/>
    <property type="project" value="TreeGrafter"/>
</dbReference>
<dbReference type="GO" id="GO:0042597">
    <property type="term" value="C:periplasmic space"/>
    <property type="evidence" value="ECO:0007669"/>
    <property type="project" value="UniProtKB-ARBA"/>
</dbReference>
<evidence type="ECO:0000256" key="1">
    <source>
        <dbReference type="ARBA" id="ARBA00004196"/>
    </source>
</evidence>
<dbReference type="RefSeq" id="WP_008857405.1">
    <property type="nucleotide sequence ID" value="NZ_AZEB01000009.1"/>
</dbReference>
<comment type="caution">
    <text evidence="7">The sequence shown here is derived from an EMBL/GenBank/DDBJ whole genome shotgun (WGS) entry which is preliminary data.</text>
</comment>
<accession>A0A0R1NX49</accession>
<dbReference type="GO" id="GO:0015833">
    <property type="term" value="P:peptide transport"/>
    <property type="evidence" value="ECO:0007669"/>
    <property type="project" value="UniProtKB-KW"/>
</dbReference>
<keyword evidence="8" id="KW-1185">Reference proteome</keyword>
<dbReference type="PATRIC" id="fig|1423766.4.peg.2934"/>
<name>A0A0R1NX49_9LACO</name>
<dbReference type="Pfam" id="PF00496">
    <property type="entry name" value="SBP_bac_5"/>
    <property type="match status" value="1"/>
</dbReference>
<evidence type="ECO:0000313" key="8">
    <source>
        <dbReference type="Proteomes" id="UP000051439"/>
    </source>
</evidence>
<dbReference type="EMBL" id="AZEB01000009">
    <property type="protein sequence ID" value="KRL22186.1"/>
    <property type="molecule type" value="Genomic_DNA"/>
</dbReference>
<sequence>MKLRLEIITITIGILGLGLAGCSNGSAKEKPRVATIMEQADISSLDPSMITDVGALGTVNNSEEGLYRMKNSTQVEPGLAEKVVKPTANGTVYTFKLRKNLKWSNGDPITANDFVYSWRRTVNPATKAADSYMYLPIKNAQEIEKGKMAVNKLGVKALDRNTFQVTLAEPTPSFKYLCALVPFLPQNRNAIEKYGKAYGTSSTKMVYDGPFTVSGWSAAKGSWTLKKNPNYWDKKAVKLDQVKFVTTKNAQTALSLYQSGKLDNITLAGQQAAHERNNKGYLSYPSGETDYIAYNFKTKALRNLNIRKAISLTINRKALVNNVLKNGAKAPYGVAPEAISKNPRTGKDFAKDSEVAQSVAYNPTLAKEYWQRGLKQLGIKKLNLSLVCYDVDSFRNSAEFVQSSAEKNLKGLTINIDVQPKVQAITTMQNKTGYDLGFSNWIASHPDLNEFFQLLNTDNANNAGNYSNKQYDYYYTKANGVDSRNAAKRYADFQKAQQIAMKDQAILAVNQGQIARLNNPKLKGITYAAAQGITLKNAYKVK</sequence>
<evidence type="ECO:0000256" key="5">
    <source>
        <dbReference type="ARBA" id="ARBA00022856"/>
    </source>
</evidence>
<dbReference type="InterPro" id="IPR030678">
    <property type="entry name" value="Peptide/Ni-bd"/>
</dbReference>
<comment type="similarity">
    <text evidence="2">Belongs to the bacterial solute-binding protein 5 family.</text>
</comment>
<organism evidence="7 8">
    <name type="scientific">Lentilactobacillus kisonensis DSM 19906 = JCM 15041</name>
    <dbReference type="NCBI Taxonomy" id="1423766"/>
    <lineage>
        <taxon>Bacteria</taxon>
        <taxon>Bacillati</taxon>
        <taxon>Bacillota</taxon>
        <taxon>Bacilli</taxon>
        <taxon>Lactobacillales</taxon>
        <taxon>Lactobacillaceae</taxon>
        <taxon>Lentilactobacillus</taxon>
    </lineage>
</organism>
<dbReference type="PANTHER" id="PTHR30290:SF10">
    <property type="entry name" value="PERIPLASMIC OLIGOPEPTIDE-BINDING PROTEIN-RELATED"/>
    <property type="match status" value="1"/>
</dbReference>
<dbReference type="CDD" id="cd08504">
    <property type="entry name" value="PBP2_OppA"/>
    <property type="match status" value="1"/>
</dbReference>
<dbReference type="Proteomes" id="UP000051439">
    <property type="component" value="Unassembled WGS sequence"/>
</dbReference>
<evidence type="ECO:0000256" key="2">
    <source>
        <dbReference type="ARBA" id="ARBA00005695"/>
    </source>
</evidence>
<dbReference type="GO" id="GO:0030313">
    <property type="term" value="C:cell envelope"/>
    <property type="evidence" value="ECO:0007669"/>
    <property type="project" value="UniProtKB-SubCell"/>
</dbReference>
<keyword evidence="5" id="KW-0653">Protein transport</keyword>
<dbReference type="AlphaFoldDB" id="A0A0R1NX49"/>
<comment type="subcellular location">
    <subcellularLocation>
        <location evidence="1">Cell envelope</location>
    </subcellularLocation>
</comment>
<feature type="domain" description="Solute-binding protein family 5" evidence="6">
    <location>
        <begin position="74"/>
        <end position="461"/>
    </location>
</feature>
<proteinExistence type="inferred from homology"/>
<dbReference type="Gene3D" id="3.10.105.10">
    <property type="entry name" value="Dipeptide-binding Protein, Domain 3"/>
    <property type="match status" value="1"/>
</dbReference>
<gene>
    <name evidence="7" type="ORF">FC98_GL002804</name>
</gene>
<dbReference type="Gene3D" id="3.90.76.10">
    <property type="entry name" value="Dipeptide-binding Protein, Domain 1"/>
    <property type="match status" value="1"/>
</dbReference>
<dbReference type="SUPFAM" id="SSF53850">
    <property type="entry name" value="Periplasmic binding protein-like II"/>
    <property type="match status" value="1"/>
</dbReference>
<reference evidence="7 8" key="1">
    <citation type="journal article" date="2015" name="Genome Announc.">
        <title>Expanding the biotechnology potential of lactobacilli through comparative genomics of 213 strains and associated genera.</title>
        <authorList>
            <person name="Sun Z."/>
            <person name="Harris H.M."/>
            <person name="McCann A."/>
            <person name="Guo C."/>
            <person name="Argimon S."/>
            <person name="Zhang W."/>
            <person name="Yang X."/>
            <person name="Jeffery I.B."/>
            <person name="Cooney J.C."/>
            <person name="Kagawa T.F."/>
            <person name="Liu W."/>
            <person name="Song Y."/>
            <person name="Salvetti E."/>
            <person name="Wrobel A."/>
            <person name="Rasinkangas P."/>
            <person name="Parkhill J."/>
            <person name="Rea M.C."/>
            <person name="O'Sullivan O."/>
            <person name="Ritari J."/>
            <person name="Douillard F.P."/>
            <person name="Paul Ross R."/>
            <person name="Yang R."/>
            <person name="Briner A.E."/>
            <person name="Felis G.E."/>
            <person name="de Vos W.M."/>
            <person name="Barrangou R."/>
            <person name="Klaenhammer T.R."/>
            <person name="Caufield P.W."/>
            <person name="Cui Y."/>
            <person name="Zhang H."/>
            <person name="O'Toole P.W."/>
        </authorList>
    </citation>
    <scope>NUCLEOTIDE SEQUENCE [LARGE SCALE GENOMIC DNA]</scope>
    <source>
        <strain evidence="7 8">DSM 19906</strain>
    </source>
</reference>
<dbReference type="InterPro" id="IPR039424">
    <property type="entry name" value="SBP_5"/>
</dbReference>
<keyword evidence="4" id="KW-0732">Signal</keyword>
<dbReference type="FunFam" id="3.90.76.10:FF:000001">
    <property type="entry name" value="Oligopeptide ABC transporter substrate-binding protein"/>
    <property type="match status" value="1"/>
</dbReference>
<evidence type="ECO:0000313" key="7">
    <source>
        <dbReference type="EMBL" id="KRL22186.1"/>
    </source>
</evidence>
<dbReference type="Gene3D" id="3.40.190.10">
    <property type="entry name" value="Periplasmic binding protein-like II"/>
    <property type="match status" value="1"/>
</dbReference>
<dbReference type="InterPro" id="IPR000914">
    <property type="entry name" value="SBP_5_dom"/>
</dbReference>
<dbReference type="PIRSF" id="PIRSF002741">
    <property type="entry name" value="MppA"/>
    <property type="match status" value="1"/>
</dbReference>
<dbReference type="GO" id="GO:0043190">
    <property type="term" value="C:ATP-binding cassette (ABC) transporter complex"/>
    <property type="evidence" value="ECO:0007669"/>
    <property type="project" value="InterPro"/>
</dbReference>
<keyword evidence="3" id="KW-0813">Transport</keyword>
<keyword evidence="5" id="KW-0571">Peptide transport</keyword>